<reference evidence="6 7" key="2">
    <citation type="submission" date="2012-02" db="EMBL/GenBank/DDBJ databases">
        <title>Improved High-Quality Draft sequence of Desulfobacter postgatei 2ac9.</title>
        <authorList>
            <consortium name="US DOE Joint Genome Institute"/>
            <person name="Lucas S."/>
            <person name="Han J."/>
            <person name="Lapidus A."/>
            <person name="Cheng J.-F."/>
            <person name="Goodwin L."/>
            <person name="Pitluck S."/>
            <person name="Peters L."/>
            <person name="Ovchinnikova G."/>
            <person name="Held B."/>
            <person name="Detter J.C."/>
            <person name="Han C."/>
            <person name="Tapia R."/>
            <person name="Land M."/>
            <person name="Hauser L."/>
            <person name="Kyrpides N."/>
            <person name="Ivanova N."/>
            <person name="Pagani I."/>
            <person name="Orellana R."/>
            <person name="Lovley D."/>
            <person name="Woyke T."/>
        </authorList>
    </citation>
    <scope>NUCLEOTIDE SEQUENCE [LARGE SCALE GENOMIC DNA]</scope>
    <source>
        <strain evidence="6 7">2ac9</strain>
    </source>
</reference>
<dbReference type="Pfam" id="PF02518">
    <property type="entry name" value="HATPase_c"/>
    <property type="match status" value="1"/>
</dbReference>
<keyword evidence="7" id="KW-1185">Reference proteome</keyword>
<dbReference type="SMART" id="SM00388">
    <property type="entry name" value="HisKA"/>
    <property type="match status" value="1"/>
</dbReference>
<dbReference type="PANTHER" id="PTHR43065">
    <property type="entry name" value="SENSOR HISTIDINE KINASE"/>
    <property type="match status" value="1"/>
</dbReference>
<dbReference type="InterPro" id="IPR004358">
    <property type="entry name" value="Sig_transdc_His_kin-like_C"/>
</dbReference>
<dbReference type="GO" id="GO:0000155">
    <property type="term" value="F:phosphorelay sensor kinase activity"/>
    <property type="evidence" value="ECO:0007669"/>
    <property type="project" value="InterPro"/>
</dbReference>
<keyword evidence="3" id="KW-0597">Phosphoprotein</keyword>
<dbReference type="InterPro" id="IPR005467">
    <property type="entry name" value="His_kinase_dom"/>
</dbReference>
<organism evidence="6 7">
    <name type="scientific">Desulfobacter postgatei 2ac9</name>
    <dbReference type="NCBI Taxonomy" id="879212"/>
    <lineage>
        <taxon>Bacteria</taxon>
        <taxon>Pseudomonadati</taxon>
        <taxon>Thermodesulfobacteriota</taxon>
        <taxon>Desulfobacteria</taxon>
        <taxon>Desulfobacterales</taxon>
        <taxon>Desulfobacteraceae</taxon>
        <taxon>Desulfobacter</taxon>
    </lineage>
</organism>
<feature type="transmembrane region" description="Helical" evidence="4">
    <location>
        <begin position="223"/>
        <end position="241"/>
    </location>
</feature>
<sequence length="696" mass="77332">METAKGKEVYSKKVLDAYSALIREKYPEIEVEDLMADAGIGIDKTGDNAPGISQAQINRFHERLCMLTDNLRIARSAGRYAVTPGCLGMIRSLVLPFAGVRRACGMMVKYAGGLTRASRYTIRDIEKNKIEIMVTPNEGVKEEPFQCELRQGYFQGLVDVFLHNELSVQHPECIFNGGGGCRYELSWKGSAFPILAVLSWLAGVAAIAMPIALWIIPSPVVPKSLWLICPALLFFALGWAGQSVKSKALAKSLRGIHAAREEMLNQVEVNAENSKAIVDIGQALELEDPDTCIFERTTNIVGKKLRYDRVMIMIANDEKTSLCYRGGYGFTEVEKLYISNYSISLDGSSEGVFYESFRHKKTMLVNDMAWLKQKYPQSQDLADRLKPLSFIISPIEVDGEAIGLMIALNTVTLRRLDRNDTHLVMAVAQQVGSVYRRQKYEKQQGEFKRQIVQLQKMEALGVLAGGIAHDFNNILSPIIGYTDLCLSMCPEAGKMLTYLHRVKNASGRAQDLVAQILAFSRQGEREYIRCHPGPIIKESLKLLRASVPQTIKIETLVKTDLAPVMADPTQIHQLVMNLCTNAYHAMADNGGVLTVCLDEIQVNESPLEETRQMLPGPYIHLQVKDTGHGMSRAVMDNIFEPYFTTKTKGRGTGMGLPIIKGIVARLKGYIFVDSIEGKGSCFDIYLPQAAENRSAQ</sequence>
<dbReference type="SUPFAM" id="SSF55874">
    <property type="entry name" value="ATPase domain of HSP90 chaperone/DNA topoisomerase II/histidine kinase"/>
    <property type="match status" value="1"/>
</dbReference>
<reference evidence="6 7" key="1">
    <citation type="submission" date="2011-09" db="EMBL/GenBank/DDBJ databases">
        <authorList>
            <consortium name="US DOE Joint Genome Institute (JGI-PGF)"/>
            <person name="Lucas S."/>
            <person name="Han J."/>
            <person name="Lapidus A."/>
            <person name="Cheng J.-F."/>
            <person name="Goodwin L."/>
            <person name="Pitluck S."/>
            <person name="Peters L."/>
            <person name="Land M.L."/>
            <person name="Hauser L."/>
            <person name="Orellana R."/>
            <person name="Lovley D."/>
            <person name="Woyke T.J."/>
        </authorList>
    </citation>
    <scope>NUCLEOTIDE SEQUENCE [LARGE SCALE GENOMIC DNA]</scope>
    <source>
        <strain evidence="6 7">2ac9</strain>
    </source>
</reference>
<dbReference type="HOGENOM" id="CLU_396795_0_0_7"/>
<proteinExistence type="predicted"/>
<name>I5B0G6_9BACT</name>
<dbReference type="InterPro" id="IPR036890">
    <property type="entry name" value="HATPase_C_sf"/>
</dbReference>
<dbReference type="PRINTS" id="PR00344">
    <property type="entry name" value="BCTRLSENSOR"/>
</dbReference>
<evidence type="ECO:0000313" key="6">
    <source>
        <dbReference type="EMBL" id="EIM62979.1"/>
    </source>
</evidence>
<dbReference type="eggNOG" id="COG4191">
    <property type="taxonomic scope" value="Bacteria"/>
</dbReference>
<comment type="catalytic activity">
    <reaction evidence="1">
        <text>ATP + protein L-histidine = ADP + protein N-phospho-L-histidine.</text>
        <dbReference type="EC" id="2.7.13.3"/>
    </reaction>
</comment>
<dbReference type="Gene3D" id="1.10.287.130">
    <property type="match status" value="1"/>
</dbReference>
<dbReference type="SUPFAM" id="SSF55781">
    <property type="entry name" value="GAF domain-like"/>
    <property type="match status" value="1"/>
</dbReference>
<evidence type="ECO:0000256" key="1">
    <source>
        <dbReference type="ARBA" id="ARBA00000085"/>
    </source>
</evidence>
<dbReference type="EC" id="2.7.13.3" evidence="2"/>
<dbReference type="PROSITE" id="PS50109">
    <property type="entry name" value="HIS_KIN"/>
    <property type="match status" value="1"/>
</dbReference>
<dbReference type="SMART" id="SM00387">
    <property type="entry name" value="HATPase_c"/>
    <property type="match status" value="1"/>
</dbReference>
<dbReference type="RefSeq" id="WP_004071830.1">
    <property type="nucleotide sequence ID" value="NZ_CM001488.1"/>
</dbReference>
<dbReference type="Gene3D" id="3.30.450.40">
    <property type="match status" value="1"/>
</dbReference>
<dbReference type="Pfam" id="PF01590">
    <property type="entry name" value="GAF"/>
    <property type="match status" value="1"/>
</dbReference>
<evidence type="ECO:0000313" key="7">
    <source>
        <dbReference type="Proteomes" id="UP000005778"/>
    </source>
</evidence>
<accession>I5B0G6</accession>
<keyword evidence="4" id="KW-0472">Membrane</keyword>
<dbReference type="Proteomes" id="UP000005778">
    <property type="component" value="Chromosome"/>
</dbReference>
<dbReference type="InterPro" id="IPR003594">
    <property type="entry name" value="HATPase_dom"/>
</dbReference>
<dbReference type="Gene3D" id="3.30.565.10">
    <property type="entry name" value="Histidine kinase-like ATPase, C-terminal domain"/>
    <property type="match status" value="1"/>
</dbReference>
<dbReference type="InterPro" id="IPR029016">
    <property type="entry name" value="GAF-like_dom_sf"/>
</dbReference>
<dbReference type="InterPro" id="IPR036097">
    <property type="entry name" value="HisK_dim/P_sf"/>
</dbReference>
<keyword evidence="6" id="KW-0418">Kinase</keyword>
<keyword evidence="4" id="KW-1133">Transmembrane helix</keyword>
<keyword evidence="6" id="KW-0808">Transferase</keyword>
<keyword evidence="4" id="KW-0812">Transmembrane</keyword>
<dbReference type="InterPro" id="IPR003018">
    <property type="entry name" value="GAF"/>
</dbReference>
<evidence type="ECO:0000256" key="3">
    <source>
        <dbReference type="ARBA" id="ARBA00022553"/>
    </source>
</evidence>
<dbReference type="STRING" id="879212.DespoDRAFT_01004"/>
<dbReference type="SMART" id="SM00065">
    <property type="entry name" value="GAF"/>
    <property type="match status" value="1"/>
</dbReference>
<evidence type="ECO:0000256" key="2">
    <source>
        <dbReference type="ARBA" id="ARBA00012438"/>
    </source>
</evidence>
<evidence type="ECO:0000256" key="4">
    <source>
        <dbReference type="SAM" id="Phobius"/>
    </source>
</evidence>
<gene>
    <name evidence="6" type="ORF">DespoDRAFT_01004</name>
</gene>
<protein>
    <recommendedName>
        <fullName evidence="2">histidine kinase</fullName>
        <ecNumber evidence="2">2.7.13.3</ecNumber>
    </recommendedName>
</protein>
<dbReference type="CDD" id="cd00082">
    <property type="entry name" value="HisKA"/>
    <property type="match status" value="1"/>
</dbReference>
<feature type="domain" description="Histidine kinase" evidence="5">
    <location>
        <begin position="466"/>
        <end position="690"/>
    </location>
</feature>
<dbReference type="eggNOG" id="COG2203">
    <property type="taxonomic scope" value="Bacteria"/>
</dbReference>
<dbReference type="InterPro" id="IPR003661">
    <property type="entry name" value="HisK_dim/P_dom"/>
</dbReference>
<dbReference type="EMBL" id="CM001488">
    <property type="protein sequence ID" value="EIM62979.1"/>
    <property type="molecule type" value="Genomic_DNA"/>
</dbReference>
<feature type="transmembrane region" description="Helical" evidence="4">
    <location>
        <begin position="192"/>
        <end position="217"/>
    </location>
</feature>
<dbReference type="SUPFAM" id="SSF47384">
    <property type="entry name" value="Homodimeric domain of signal transducing histidine kinase"/>
    <property type="match status" value="1"/>
</dbReference>
<dbReference type="AlphaFoldDB" id="I5B0G6"/>
<evidence type="ECO:0000259" key="5">
    <source>
        <dbReference type="PROSITE" id="PS50109"/>
    </source>
</evidence>
<dbReference type="Pfam" id="PF00512">
    <property type="entry name" value="HisKA"/>
    <property type="match status" value="1"/>
</dbReference>
<dbReference type="PANTHER" id="PTHR43065:SF42">
    <property type="entry name" value="TWO-COMPONENT SENSOR PPRA"/>
    <property type="match status" value="1"/>
</dbReference>